<feature type="repeat" description="ANK" evidence="3">
    <location>
        <begin position="105"/>
        <end position="139"/>
    </location>
</feature>
<proteinExistence type="predicted"/>
<keyword evidence="1" id="KW-0677">Repeat</keyword>
<feature type="compositionally biased region" description="Basic and acidic residues" evidence="4">
    <location>
        <begin position="730"/>
        <end position="743"/>
    </location>
</feature>
<dbReference type="PANTHER" id="PTHR24198:SF165">
    <property type="entry name" value="ANKYRIN REPEAT-CONTAINING PROTEIN-RELATED"/>
    <property type="match status" value="1"/>
</dbReference>
<keyword evidence="6" id="KW-1185">Reference proteome</keyword>
<dbReference type="GeneID" id="106069288"/>
<accession>A0A9W3AW09</accession>
<feature type="region of interest" description="Disordered" evidence="4">
    <location>
        <begin position="710"/>
        <end position="750"/>
    </location>
</feature>
<dbReference type="Proteomes" id="UP001165740">
    <property type="component" value="Chromosome 7"/>
</dbReference>
<evidence type="ECO:0000313" key="6">
    <source>
        <dbReference type="Proteomes" id="UP001165740"/>
    </source>
</evidence>
<evidence type="ECO:0000256" key="3">
    <source>
        <dbReference type="PROSITE-ProRule" id="PRU00023"/>
    </source>
</evidence>
<evidence type="ECO:0000256" key="1">
    <source>
        <dbReference type="ARBA" id="ARBA00022737"/>
    </source>
</evidence>
<feature type="transmembrane region" description="Helical" evidence="5">
    <location>
        <begin position="6"/>
        <end position="29"/>
    </location>
</feature>
<keyword evidence="5" id="KW-1133">Transmembrane helix</keyword>
<keyword evidence="5" id="KW-0472">Membrane</keyword>
<dbReference type="PANTHER" id="PTHR24198">
    <property type="entry name" value="ANKYRIN REPEAT AND PROTEIN KINASE DOMAIN-CONTAINING PROTEIN"/>
    <property type="match status" value="1"/>
</dbReference>
<dbReference type="Gene3D" id="1.25.40.20">
    <property type="entry name" value="Ankyrin repeat-containing domain"/>
    <property type="match status" value="3"/>
</dbReference>
<dbReference type="SMART" id="SM00248">
    <property type="entry name" value="ANK"/>
    <property type="match status" value="8"/>
</dbReference>
<dbReference type="InterPro" id="IPR036770">
    <property type="entry name" value="Ankyrin_rpt-contain_sf"/>
</dbReference>
<reference evidence="7" key="1">
    <citation type="submission" date="2025-08" db="UniProtKB">
        <authorList>
            <consortium name="RefSeq"/>
        </authorList>
    </citation>
    <scope>IDENTIFICATION</scope>
</reference>
<dbReference type="SUPFAM" id="SSF48403">
    <property type="entry name" value="Ankyrin repeat"/>
    <property type="match status" value="1"/>
</dbReference>
<dbReference type="OMA" id="NQWCRVD"/>
<dbReference type="RefSeq" id="XP_055891398.1">
    <property type="nucleotide sequence ID" value="XM_056035423.1"/>
</dbReference>
<feature type="compositionally biased region" description="Acidic residues" evidence="4">
    <location>
        <begin position="719"/>
        <end position="729"/>
    </location>
</feature>
<keyword evidence="2 3" id="KW-0040">ANK repeat</keyword>
<evidence type="ECO:0000313" key="7">
    <source>
        <dbReference type="RefSeq" id="XP_055891398.1"/>
    </source>
</evidence>
<sequence length="750" mass="84867">MVLRELNSAWSLVVLAYSGSLLHALMVLGKKESVMEAVRKLDCDLFLSLIPDSSQQPRLSLELMRTLFFVAVDSLVQASCSGMQSARIVYLLRNLGAQINRQNEDGNTPLMCYMKAGNPDSDIVEAFLRCNADIYIANKLGEFPLEYVMTSSHVTPVVRGVFTRYVPGIWEAVAKDDAMSVRRLINEWCRVDVQKNGQTLLQLALEMGTENIIRVVSGIRSSMEFAHSVLAGDTQIVRRMLRLKLKINVNFRNLGDRGKTPIFYALVQDNTDLVHTLLDRGARVDITLKGEDEIDIPFYFAALEHSPPISTALLKTIIPLAPVKVDSLFYKGRNILFHCIEKNVGEQLVDYILSKSSPYLVTQRVGMNRCPREMAEERGCSWMIKAIDAAVVRWVYQEEGLSRQVLVLQGYQYIPAALQNINSNMEDDTDIFYRYLSLYQEQVNALHKAVEESDEETVRHIIYFRHPDDHSLDPCLADSRKPGDGQPLLHKAVLRGSLGVTQLLAETLVYQRKQRLDSVRDQYFRTALHYAYGLEDGKELVSLLLDYGASEFTMDKDNRSPLAFKDRQGQERMNELLQYQYLQDFTHSEPDPWSVPLPIPIIDYILNSCNHSDGHQGYLQDFTSHVGAHRHISSLPNTDIAVIQASSPGSPLTKSHKFRSVSDTKLHKLTPSKPSLAAHLANFPDAVKSRLTKRSNNKLSIDGLRKDYLPVPMDAPRDSEDDFEFEDDGADSRDLLDEKEMRKSTSCCLQ</sequence>
<gene>
    <name evidence="7" type="primary">LOC106069288</name>
</gene>
<dbReference type="PROSITE" id="PS50297">
    <property type="entry name" value="ANK_REP_REGION"/>
    <property type="match status" value="1"/>
</dbReference>
<dbReference type="Pfam" id="PF00023">
    <property type="entry name" value="Ank"/>
    <property type="match status" value="1"/>
</dbReference>
<evidence type="ECO:0000256" key="5">
    <source>
        <dbReference type="SAM" id="Phobius"/>
    </source>
</evidence>
<protein>
    <submittedName>
        <fullName evidence="7">Uncharacterized protein LOC106069288 isoform X1</fullName>
    </submittedName>
</protein>
<organism evidence="6 7">
    <name type="scientific">Biomphalaria glabrata</name>
    <name type="common">Bloodfluke planorb</name>
    <name type="synonym">Freshwater snail</name>
    <dbReference type="NCBI Taxonomy" id="6526"/>
    <lineage>
        <taxon>Eukaryota</taxon>
        <taxon>Metazoa</taxon>
        <taxon>Spiralia</taxon>
        <taxon>Lophotrochozoa</taxon>
        <taxon>Mollusca</taxon>
        <taxon>Gastropoda</taxon>
        <taxon>Heterobranchia</taxon>
        <taxon>Euthyneura</taxon>
        <taxon>Panpulmonata</taxon>
        <taxon>Hygrophila</taxon>
        <taxon>Lymnaeoidea</taxon>
        <taxon>Planorbidae</taxon>
        <taxon>Biomphalaria</taxon>
    </lineage>
</organism>
<dbReference type="InterPro" id="IPR002110">
    <property type="entry name" value="Ankyrin_rpt"/>
</dbReference>
<dbReference type="PROSITE" id="PS50088">
    <property type="entry name" value="ANK_REPEAT"/>
    <property type="match status" value="2"/>
</dbReference>
<dbReference type="OrthoDB" id="432281at2759"/>
<evidence type="ECO:0000256" key="4">
    <source>
        <dbReference type="SAM" id="MobiDB-lite"/>
    </source>
</evidence>
<evidence type="ECO:0000256" key="2">
    <source>
        <dbReference type="ARBA" id="ARBA00023043"/>
    </source>
</evidence>
<keyword evidence="5" id="KW-0812">Transmembrane</keyword>
<dbReference type="AlphaFoldDB" id="A0A9W3AW09"/>
<name>A0A9W3AW09_BIOGL</name>
<feature type="repeat" description="ANK" evidence="3">
    <location>
        <begin position="257"/>
        <end position="289"/>
    </location>
</feature>
<dbReference type="Pfam" id="PF12796">
    <property type="entry name" value="Ank_2"/>
    <property type="match status" value="1"/>
</dbReference>